<dbReference type="InParanoid" id="A0A316YFW7"/>
<evidence type="ECO:0000313" key="8">
    <source>
        <dbReference type="EMBL" id="PWN86635.1"/>
    </source>
</evidence>
<reference evidence="8 9" key="1">
    <citation type="journal article" date="2018" name="Mol. Biol. Evol.">
        <title>Broad Genomic Sampling Reveals a Smut Pathogenic Ancestry of the Fungal Clade Ustilaginomycotina.</title>
        <authorList>
            <person name="Kijpornyongpan T."/>
            <person name="Mondo S.J."/>
            <person name="Barry K."/>
            <person name="Sandor L."/>
            <person name="Lee J."/>
            <person name="Lipzen A."/>
            <person name="Pangilinan J."/>
            <person name="LaButti K."/>
            <person name="Hainaut M."/>
            <person name="Henrissat B."/>
            <person name="Grigoriev I.V."/>
            <person name="Spatafora J.W."/>
            <person name="Aime M.C."/>
        </authorList>
    </citation>
    <scope>NUCLEOTIDE SEQUENCE [LARGE SCALE GENOMIC DNA]</scope>
    <source>
        <strain evidence="8 9">MCA 4198</strain>
    </source>
</reference>
<keyword evidence="5" id="KW-0539">Nucleus</keyword>
<dbReference type="STRING" id="215250.A0A316YFW7"/>
<feature type="region of interest" description="Disordered" evidence="6">
    <location>
        <begin position="130"/>
        <end position="161"/>
    </location>
</feature>
<feature type="compositionally biased region" description="Polar residues" evidence="6">
    <location>
        <begin position="81"/>
        <end position="94"/>
    </location>
</feature>
<dbReference type="PANTHER" id="PTHR31845">
    <property type="entry name" value="FINGER DOMAIN PROTEIN, PUTATIVE-RELATED"/>
    <property type="match status" value="1"/>
</dbReference>
<evidence type="ECO:0000256" key="6">
    <source>
        <dbReference type="SAM" id="MobiDB-lite"/>
    </source>
</evidence>
<evidence type="ECO:0000256" key="1">
    <source>
        <dbReference type="ARBA" id="ARBA00004123"/>
    </source>
</evidence>
<dbReference type="GO" id="GO:0000976">
    <property type="term" value="F:transcription cis-regulatory region binding"/>
    <property type="evidence" value="ECO:0007669"/>
    <property type="project" value="TreeGrafter"/>
</dbReference>
<feature type="region of interest" description="Disordered" evidence="6">
    <location>
        <begin position="1"/>
        <end position="33"/>
    </location>
</feature>
<feature type="compositionally biased region" description="Basic and acidic residues" evidence="6">
    <location>
        <begin position="11"/>
        <end position="26"/>
    </location>
</feature>
<protein>
    <recommendedName>
        <fullName evidence="7">Xylanolytic transcriptional activator regulatory domain-containing protein</fullName>
    </recommendedName>
</protein>
<accession>A0A316YFW7</accession>
<dbReference type="OrthoDB" id="39175at2759"/>
<keyword evidence="9" id="KW-1185">Reference proteome</keyword>
<dbReference type="GO" id="GO:0000981">
    <property type="term" value="F:DNA-binding transcription factor activity, RNA polymerase II-specific"/>
    <property type="evidence" value="ECO:0007669"/>
    <property type="project" value="TreeGrafter"/>
</dbReference>
<evidence type="ECO:0000259" key="7">
    <source>
        <dbReference type="SMART" id="SM00906"/>
    </source>
</evidence>
<dbReference type="SMART" id="SM00906">
    <property type="entry name" value="Fungal_trans"/>
    <property type="match status" value="1"/>
</dbReference>
<dbReference type="RefSeq" id="XP_025373833.1">
    <property type="nucleotide sequence ID" value="XM_025520178.1"/>
</dbReference>
<dbReference type="GeneID" id="37042094"/>
<dbReference type="CDD" id="cd12148">
    <property type="entry name" value="fungal_TF_MHR"/>
    <property type="match status" value="1"/>
</dbReference>
<feature type="region of interest" description="Disordered" evidence="6">
    <location>
        <begin position="48"/>
        <end position="106"/>
    </location>
</feature>
<dbReference type="EMBL" id="KZ819643">
    <property type="protein sequence ID" value="PWN86635.1"/>
    <property type="molecule type" value="Genomic_DNA"/>
</dbReference>
<dbReference type="GO" id="GO:0008270">
    <property type="term" value="F:zinc ion binding"/>
    <property type="evidence" value="ECO:0007669"/>
    <property type="project" value="InterPro"/>
</dbReference>
<evidence type="ECO:0000256" key="5">
    <source>
        <dbReference type="ARBA" id="ARBA00023242"/>
    </source>
</evidence>
<evidence type="ECO:0000256" key="2">
    <source>
        <dbReference type="ARBA" id="ARBA00023015"/>
    </source>
</evidence>
<dbReference type="PANTHER" id="PTHR31845:SF19">
    <property type="entry name" value="TRANSCRIPTION FACTOR DOMAIN-CONTAINING PROTEIN"/>
    <property type="match status" value="1"/>
</dbReference>
<dbReference type="Pfam" id="PF04082">
    <property type="entry name" value="Fungal_trans"/>
    <property type="match status" value="1"/>
</dbReference>
<organism evidence="8 9">
    <name type="scientific">Acaromyces ingoldii</name>
    <dbReference type="NCBI Taxonomy" id="215250"/>
    <lineage>
        <taxon>Eukaryota</taxon>
        <taxon>Fungi</taxon>
        <taxon>Dikarya</taxon>
        <taxon>Basidiomycota</taxon>
        <taxon>Ustilaginomycotina</taxon>
        <taxon>Exobasidiomycetes</taxon>
        <taxon>Exobasidiales</taxon>
        <taxon>Cryptobasidiaceae</taxon>
        <taxon>Acaromyces</taxon>
    </lineage>
</organism>
<dbReference type="AlphaFoldDB" id="A0A316YFW7"/>
<proteinExistence type="predicted"/>
<feature type="compositionally biased region" description="Basic and acidic residues" evidence="6">
    <location>
        <begin position="141"/>
        <end position="158"/>
    </location>
</feature>
<dbReference type="InterPro" id="IPR051089">
    <property type="entry name" value="prtT"/>
</dbReference>
<keyword evidence="4" id="KW-0804">Transcription</keyword>
<comment type="subcellular location">
    <subcellularLocation>
        <location evidence="1">Nucleus</location>
    </subcellularLocation>
</comment>
<evidence type="ECO:0000313" key="9">
    <source>
        <dbReference type="Proteomes" id="UP000245768"/>
    </source>
</evidence>
<dbReference type="GO" id="GO:0006351">
    <property type="term" value="P:DNA-templated transcription"/>
    <property type="evidence" value="ECO:0007669"/>
    <property type="project" value="InterPro"/>
</dbReference>
<evidence type="ECO:0000256" key="4">
    <source>
        <dbReference type="ARBA" id="ARBA00023163"/>
    </source>
</evidence>
<keyword evidence="3" id="KW-0238">DNA-binding</keyword>
<sequence>MWRQHSARYLRQGDRQQLHKSPTEAHETDEEERDWLQARVDEATTQLEEFISGRQKKKKQDFKDKTNNKGGTIGQGTTQTLPVSFTSPSTSKSTDLPRKSKGGKYASERYLGPVGRMDSLEVLVDPFPSSETEEDATAYDNEGRKGQVESKGKGREKSSQQIGNEECVTSRLLEHGLLSWTNICGIFDTFYERYAQHFLILDRSFHTPALVASRSAFLLAVVWAVGSRNMANHEKPEISAKCCVEAERLAAQCFSQGTKSVEIVQGLLLFAMWMPDSKHWNDDRSWVYSGLAMRIATDLGISQQHEGAFEDVINNFKNIAHDTKLEIFNRQRTWLCCYIVNKSFSALMGKQDMLQDDDLIIHCRRWCLVAIHGGEDDERLNRPWNTAIAALVDLLRMLCRQLKHLRTWNLRRSAAPAFKHRLQKTKAATTKTTAKSIHATVDHEAKMACIRTFNEELDEWNKHWASRMLFELPKRCQSRKLDHDSRLLLSLHRQWSPRISYARLLVNSFGLQYHLNLPRRKGKVSINEGIFFAACWLSAHDVMYGTTGGMRASLPWVPDAQLIMVTYASPFLFKLACNQAKLAEHHDKEGALALVQEVADTLKSTAMVNITNAALYANLLQSLLNPPSQSLD</sequence>
<gene>
    <name evidence="8" type="ORF">FA10DRAFT_263163</name>
</gene>
<dbReference type="Proteomes" id="UP000245768">
    <property type="component" value="Unassembled WGS sequence"/>
</dbReference>
<evidence type="ECO:0000256" key="3">
    <source>
        <dbReference type="ARBA" id="ARBA00023125"/>
    </source>
</evidence>
<keyword evidence="2" id="KW-0805">Transcription regulation</keyword>
<feature type="domain" description="Xylanolytic transcriptional activator regulatory" evidence="7">
    <location>
        <begin position="285"/>
        <end position="372"/>
    </location>
</feature>
<dbReference type="InterPro" id="IPR007219">
    <property type="entry name" value="XnlR_reg_dom"/>
</dbReference>
<name>A0A316YFW7_9BASI</name>
<dbReference type="GO" id="GO:0005634">
    <property type="term" value="C:nucleus"/>
    <property type="evidence" value="ECO:0007669"/>
    <property type="project" value="UniProtKB-SubCell"/>
</dbReference>